<keyword evidence="2" id="KW-1133">Transmembrane helix</keyword>
<dbReference type="Proteomes" id="UP001597347">
    <property type="component" value="Unassembled WGS sequence"/>
</dbReference>
<feature type="compositionally biased region" description="Basic and acidic residues" evidence="1">
    <location>
        <begin position="221"/>
        <end position="236"/>
    </location>
</feature>
<organism evidence="3 4">
    <name type="scientific">Amnibacterium endophyticum</name>
    <dbReference type="NCBI Taxonomy" id="2109337"/>
    <lineage>
        <taxon>Bacteria</taxon>
        <taxon>Bacillati</taxon>
        <taxon>Actinomycetota</taxon>
        <taxon>Actinomycetes</taxon>
        <taxon>Micrococcales</taxon>
        <taxon>Microbacteriaceae</taxon>
        <taxon>Amnibacterium</taxon>
    </lineage>
</organism>
<dbReference type="Pfam" id="PF01312">
    <property type="entry name" value="Bac_export_2"/>
    <property type="match status" value="1"/>
</dbReference>
<dbReference type="PANTHER" id="PTHR30531">
    <property type="entry name" value="FLAGELLAR BIOSYNTHETIC PROTEIN FLHB"/>
    <property type="match status" value="1"/>
</dbReference>
<reference evidence="4" key="1">
    <citation type="journal article" date="2019" name="Int. J. Syst. Evol. Microbiol.">
        <title>The Global Catalogue of Microorganisms (GCM) 10K type strain sequencing project: providing services to taxonomists for standard genome sequencing and annotation.</title>
        <authorList>
            <consortium name="The Broad Institute Genomics Platform"/>
            <consortium name="The Broad Institute Genome Sequencing Center for Infectious Disease"/>
            <person name="Wu L."/>
            <person name="Ma J."/>
        </authorList>
    </citation>
    <scope>NUCLEOTIDE SEQUENCE [LARGE SCALE GENOMIC DNA]</scope>
    <source>
        <strain evidence="4">CGMCC 1.12471</strain>
    </source>
</reference>
<dbReference type="Gene3D" id="6.10.250.2080">
    <property type="match status" value="1"/>
</dbReference>
<feature type="transmembrane region" description="Helical" evidence="2">
    <location>
        <begin position="82"/>
        <end position="108"/>
    </location>
</feature>
<feature type="transmembrane region" description="Helical" evidence="2">
    <location>
        <begin position="33"/>
        <end position="54"/>
    </location>
</feature>
<feature type="transmembrane region" description="Helical" evidence="2">
    <location>
        <begin position="145"/>
        <end position="168"/>
    </location>
</feature>
<protein>
    <submittedName>
        <fullName evidence="3">Flagellar biosynthesis protein FlhB</fullName>
    </submittedName>
</protein>
<keyword evidence="4" id="KW-1185">Reference proteome</keyword>
<dbReference type="InterPro" id="IPR006135">
    <property type="entry name" value="T3SS_substrate_exporter"/>
</dbReference>
<dbReference type="Gene3D" id="3.40.1690.10">
    <property type="entry name" value="secretion proteins EscU"/>
    <property type="match status" value="1"/>
</dbReference>
<evidence type="ECO:0000256" key="2">
    <source>
        <dbReference type="SAM" id="Phobius"/>
    </source>
</evidence>
<dbReference type="RefSeq" id="WP_377933197.1">
    <property type="nucleotide sequence ID" value="NZ_JBHUEA010000007.1"/>
</dbReference>
<keyword evidence="2" id="KW-0472">Membrane</keyword>
<gene>
    <name evidence="3" type="ORF">ACFSBI_06485</name>
</gene>
<evidence type="ECO:0000313" key="4">
    <source>
        <dbReference type="Proteomes" id="UP001597347"/>
    </source>
</evidence>
<feature type="region of interest" description="Disordered" evidence="1">
    <location>
        <begin position="219"/>
        <end position="240"/>
    </location>
</feature>
<keyword evidence="3" id="KW-0282">Flagellum</keyword>
<accession>A0ABW4LE26</accession>
<proteinExistence type="predicted"/>
<dbReference type="PRINTS" id="PR00950">
    <property type="entry name" value="TYPE3IMSPROT"/>
</dbReference>
<keyword evidence="3" id="KW-0969">Cilium</keyword>
<name>A0ABW4LE26_9MICO</name>
<dbReference type="SUPFAM" id="SSF160544">
    <property type="entry name" value="EscU C-terminal domain-like"/>
    <property type="match status" value="1"/>
</dbReference>
<keyword evidence="3" id="KW-0966">Cell projection</keyword>
<dbReference type="InterPro" id="IPR029025">
    <property type="entry name" value="T3SS_substrate_exporter_C"/>
</dbReference>
<sequence length="359" mass="37631">MADEPSGERTEQATPKRMEEARKEGRLQSSRDMAGWMSMAAAALTLPIVVGAGSKATTDLVLGLRAVILDPTAERAQDTFTAAFAVIPGVVAPLLAASVVGAIAGSLASGGIRTKKLKAKFEQFDVVKGAGRLVGKQALWEGAKALLKTGVVGIALWAAIQGALPLLAASGALPVSAVVDAASGVVGTILQAAIVAGIALGAVDVLVVVQRNRKHTMMTRQEVKDEAKSTEGDPHIRQQRRSRQIAMSRNRMMAAIGGADVVMLNPTHVAVALKYEPGKAAPRVIAKGAGEVAARIREKASEHRVPMVQDIPLARALYKACDVGQEIPEELYTQVARVLAFVMSLKRRGAALGVHRLAS</sequence>
<dbReference type="PANTHER" id="PTHR30531:SF12">
    <property type="entry name" value="FLAGELLAR BIOSYNTHETIC PROTEIN FLHB"/>
    <property type="match status" value="1"/>
</dbReference>
<evidence type="ECO:0000256" key="1">
    <source>
        <dbReference type="SAM" id="MobiDB-lite"/>
    </source>
</evidence>
<feature type="compositionally biased region" description="Basic and acidic residues" evidence="1">
    <location>
        <begin position="1"/>
        <end position="26"/>
    </location>
</feature>
<dbReference type="EMBL" id="JBHUEA010000007">
    <property type="protein sequence ID" value="MFD1721194.1"/>
    <property type="molecule type" value="Genomic_DNA"/>
</dbReference>
<keyword evidence="2" id="KW-0812">Transmembrane</keyword>
<comment type="caution">
    <text evidence="3">The sequence shown here is derived from an EMBL/GenBank/DDBJ whole genome shotgun (WGS) entry which is preliminary data.</text>
</comment>
<feature type="region of interest" description="Disordered" evidence="1">
    <location>
        <begin position="1"/>
        <end position="29"/>
    </location>
</feature>
<feature type="transmembrane region" description="Helical" evidence="2">
    <location>
        <begin position="188"/>
        <end position="209"/>
    </location>
</feature>
<evidence type="ECO:0000313" key="3">
    <source>
        <dbReference type="EMBL" id="MFD1721194.1"/>
    </source>
</evidence>